<sequence>MLVGSIGRNIGCSYGAVPYANSGAGRPARQIDSVSLVLWQDA</sequence>
<evidence type="ECO:0000313" key="2">
    <source>
        <dbReference type="Proteomes" id="UP000246073"/>
    </source>
</evidence>
<dbReference type="Proteomes" id="UP000246073">
    <property type="component" value="Unassembled WGS sequence"/>
</dbReference>
<reference evidence="2" key="1">
    <citation type="submission" date="2017-12" db="EMBL/GenBank/DDBJ databases">
        <authorList>
            <person name="Diaz M."/>
        </authorList>
    </citation>
    <scope>NUCLEOTIDE SEQUENCE [LARGE SCALE GENOMIC DNA]</scope>
    <source>
        <strain evidence="2">FI11154</strain>
    </source>
</reference>
<proteinExistence type="predicted"/>
<evidence type="ECO:0000313" key="1">
    <source>
        <dbReference type="EMBL" id="SPL65018.1"/>
    </source>
</evidence>
<name>A0A2P9HLQ7_9HYPH</name>
<accession>A0A2P9HLQ7</accession>
<dbReference type="AlphaFoldDB" id="A0A2P9HLQ7"/>
<gene>
    <name evidence="1" type="ORF">OHAE_885</name>
</gene>
<organism evidence="1 2">
    <name type="scientific">Ochrobactrum soli</name>
    <dbReference type="NCBI Taxonomy" id="2448455"/>
    <lineage>
        <taxon>Bacteria</taxon>
        <taxon>Pseudomonadati</taxon>
        <taxon>Pseudomonadota</taxon>
        <taxon>Alphaproteobacteria</taxon>
        <taxon>Hyphomicrobiales</taxon>
        <taxon>Brucellaceae</taxon>
        <taxon>Brucella/Ochrobactrum group</taxon>
        <taxon>Ochrobactrum</taxon>
    </lineage>
</organism>
<protein>
    <submittedName>
        <fullName evidence="1">Uncharacterized protein</fullName>
    </submittedName>
</protein>
<dbReference type="EMBL" id="OOFM01000005">
    <property type="protein sequence ID" value="SPL65018.1"/>
    <property type="molecule type" value="Genomic_DNA"/>
</dbReference>